<evidence type="ECO:0000256" key="6">
    <source>
        <dbReference type="ARBA" id="ARBA00022898"/>
    </source>
</evidence>
<dbReference type="GO" id="GO:0051536">
    <property type="term" value="F:iron-sulfur cluster binding"/>
    <property type="evidence" value="ECO:0007669"/>
    <property type="project" value="UniProtKB-KW"/>
</dbReference>
<accession>A0A1G1ZAM2</accession>
<keyword evidence="5" id="KW-0479">Metal-binding</keyword>
<dbReference type="STRING" id="1797692.A3I33_01420"/>
<feature type="domain" description="Aminotransferase class V" evidence="11">
    <location>
        <begin position="4"/>
        <end position="377"/>
    </location>
</feature>
<dbReference type="AlphaFoldDB" id="A0A1G1ZAM2"/>
<keyword evidence="7" id="KW-0408">Iron</keyword>
<evidence type="ECO:0000256" key="7">
    <source>
        <dbReference type="ARBA" id="ARBA00023004"/>
    </source>
</evidence>
<dbReference type="GO" id="GO:0046872">
    <property type="term" value="F:metal ion binding"/>
    <property type="evidence" value="ECO:0007669"/>
    <property type="project" value="UniProtKB-KW"/>
</dbReference>
<dbReference type="EC" id="2.8.1.7" evidence="3"/>
<evidence type="ECO:0000313" key="13">
    <source>
        <dbReference type="Proteomes" id="UP000176544"/>
    </source>
</evidence>
<comment type="similarity">
    <text evidence="2">Belongs to the class-V pyridoxal-phosphate-dependent aminotransferase family. NifS/IscS subfamily.</text>
</comment>
<evidence type="ECO:0000256" key="9">
    <source>
        <dbReference type="ARBA" id="ARBA00050776"/>
    </source>
</evidence>
<keyword evidence="6" id="KW-0663">Pyridoxal phosphate</keyword>
<dbReference type="InterPro" id="IPR016454">
    <property type="entry name" value="Cysteine_dSase"/>
</dbReference>
<comment type="cofactor">
    <cofactor evidence="1 10">
        <name>pyridoxal 5'-phosphate</name>
        <dbReference type="ChEBI" id="CHEBI:597326"/>
    </cofactor>
</comment>
<dbReference type="Proteomes" id="UP000176544">
    <property type="component" value="Unassembled WGS sequence"/>
</dbReference>
<evidence type="ECO:0000256" key="3">
    <source>
        <dbReference type="ARBA" id="ARBA00012239"/>
    </source>
</evidence>
<dbReference type="PANTHER" id="PTHR11601">
    <property type="entry name" value="CYSTEINE DESULFURYLASE FAMILY MEMBER"/>
    <property type="match status" value="1"/>
</dbReference>
<comment type="catalytic activity">
    <reaction evidence="9">
        <text>(sulfur carrier)-H + L-cysteine = (sulfur carrier)-SH + L-alanine</text>
        <dbReference type="Rhea" id="RHEA:43892"/>
        <dbReference type="Rhea" id="RHEA-COMP:14737"/>
        <dbReference type="Rhea" id="RHEA-COMP:14739"/>
        <dbReference type="ChEBI" id="CHEBI:29917"/>
        <dbReference type="ChEBI" id="CHEBI:35235"/>
        <dbReference type="ChEBI" id="CHEBI:57972"/>
        <dbReference type="ChEBI" id="CHEBI:64428"/>
        <dbReference type="EC" id="2.8.1.7"/>
    </reaction>
</comment>
<dbReference type="InterPro" id="IPR015424">
    <property type="entry name" value="PyrdxlP-dep_Trfase"/>
</dbReference>
<dbReference type="InterPro" id="IPR015422">
    <property type="entry name" value="PyrdxlP-dep_Trfase_small"/>
</dbReference>
<dbReference type="Gene3D" id="3.90.1150.10">
    <property type="entry name" value="Aspartate Aminotransferase, domain 1"/>
    <property type="match status" value="1"/>
</dbReference>
<dbReference type="Gene3D" id="3.40.640.10">
    <property type="entry name" value="Type I PLP-dependent aspartate aminotransferase-like (Major domain)"/>
    <property type="match status" value="1"/>
</dbReference>
<evidence type="ECO:0000259" key="11">
    <source>
        <dbReference type="Pfam" id="PF00266"/>
    </source>
</evidence>
<dbReference type="SUPFAM" id="SSF53383">
    <property type="entry name" value="PLP-dependent transferases"/>
    <property type="match status" value="1"/>
</dbReference>
<keyword evidence="4" id="KW-0808">Transferase</keyword>
<dbReference type="Gene3D" id="1.10.260.50">
    <property type="match status" value="1"/>
</dbReference>
<dbReference type="PANTHER" id="PTHR11601:SF34">
    <property type="entry name" value="CYSTEINE DESULFURASE"/>
    <property type="match status" value="1"/>
</dbReference>
<organism evidence="12 13">
    <name type="scientific">Candidatus Colwellbacteria bacterium RIFCSPLOWO2_02_FULL_45_11</name>
    <dbReference type="NCBI Taxonomy" id="1797692"/>
    <lineage>
        <taxon>Bacteria</taxon>
        <taxon>Candidatus Colwelliibacteriota</taxon>
    </lineage>
</organism>
<dbReference type="InterPro" id="IPR000192">
    <property type="entry name" value="Aminotrans_V_dom"/>
</dbReference>
<reference evidence="12 13" key="1">
    <citation type="journal article" date="2016" name="Nat. Commun.">
        <title>Thousands of microbial genomes shed light on interconnected biogeochemical processes in an aquifer system.</title>
        <authorList>
            <person name="Anantharaman K."/>
            <person name="Brown C.T."/>
            <person name="Hug L.A."/>
            <person name="Sharon I."/>
            <person name="Castelle C.J."/>
            <person name="Probst A.J."/>
            <person name="Thomas B.C."/>
            <person name="Singh A."/>
            <person name="Wilkins M.J."/>
            <person name="Karaoz U."/>
            <person name="Brodie E.L."/>
            <person name="Williams K.H."/>
            <person name="Hubbard S.S."/>
            <person name="Banfield J.F."/>
        </authorList>
    </citation>
    <scope>NUCLEOTIDE SEQUENCE [LARGE SCALE GENOMIC DNA]</scope>
</reference>
<evidence type="ECO:0000313" key="12">
    <source>
        <dbReference type="EMBL" id="OGY61126.1"/>
    </source>
</evidence>
<evidence type="ECO:0000256" key="8">
    <source>
        <dbReference type="ARBA" id="ARBA00023014"/>
    </source>
</evidence>
<evidence type="ECO:0000256" key="2">
    <source>
        <dbReference type="ARBA" id="ARBA00006490"/>
    </source>
</evidence>
<evidence type="ECO:0000256" key="5">
    <source>
        <dbReference type="ARBA" id="ARBA00022723"/>
    </source>
</evidence>
<evidence type="ECO:0000256" key="4">
    <source>
        <dbReference type="ARBA" id="ARBA00022679"/>
    </source>
</evidence>
<proteinExistence type="inferred from homology"/>
<evidence type="ECO:0000256" key="1">
    <source>
        <dbReference type="ARBA" id="ARBA00001933"/>
    </source>
</evidence>
<dbReference type="Pfam" id="PF00266">
    <property type="entry name" value="Aminotran_5"/>
    <property type="match status" value="1"/>
</dbReference>
<name>A0A1G1ZAM2_9BACT</name>
<dbReference type="PIRSF" id="PIRSF005572">
    <property type="entry name" value="NifS"/>
    <property type="match status" value="1"/>
</dbReference>
<dbReference type="EMBL" id="MHJA01000012">
    <property type="protein sequence ID" value="OGY61126.1"/>
    <property type="molecule type" value="Genomic_DNA"/>
</dbReference>
<dbReference type="PROSITE" id="PS00595">
    <property type="entry name" value="AA_TRANSFER_CLASS_5"/>
    <property type="match status" value="1"/>
</dbReference>
<protein>
    <recommendedName>
        <fullName evidence="3">cysteine desulfurase</fullName>
        <ecNumber evidence="3">2.8.1.7</ecNumber>
    </recommendedName>
</protein>
<keyword evidence="8" id="KW-0411">Iron-sulfur</keyword>
<sequence length="388" mass="42347">MRNIYLDYAAATPMHPDVKKAMEPYFAEDFGNADSLHLFGQRASAAIDKAREGIAGELNADFDGIIFTGSATEANNHIIRGAVRSFLKPNTSNLKPKIVISAIEHESILETAEDLEKYGVTIVKIPVSKDGIIDTATLKKELDENTAIVSVIFASNVIGTIQPIKEIGEIIKNFRKETESEYPLFHTDAVQAFQFMKLDMKELGVDALTLSGQKIYGPKGVGALAIRKNWISKVAPLITGGTQEFAQRAGTQNTPAIVGFGKAVEIVVSSREQEARRIEKLRDDLWSGIKKIVPGAELNGSKENRLPNNLHVSFPGSDNQELLIRFDQAGIAVSIGSACSVRSRQASRVVLELGLGEERATNSIRFTLGRNTTEEEAKETLGRLGKLI</sequence>
<evidence type="ECO:0000256" key="10">
    <source>
        <dbReference type="RuleBase" id="RU004504"/>
    </source>
</evidence>
<dbReference type="InterPro" id="IPR015421">
    <property type="entry name" value="PyrdxlP-dep_Trfase_major"/>
</dbReference>
<comment type="caution">
    <text evidence="12">The sequence shown here is derived from an EMBL/GenBank/DDBJ whole genome shotgun (WGS) entry which is preliminary data.</text>
</comment>
<dbReference type="GO" id="GO:0031071">
    <property type="term" value="F:cysteine desulfurase activity"/>
    <property type="evidence" value="ECO:0007669"/>
    <property type="project" value="UniProtKB-EC"/>
</dbReference>
<gene>
    <name evidence="12" type="ORF">A3I33_01420</name>
</gene>
<dbReference type="InterPro" id="IPR020578">
    <property type="entry name" value="Aminotrans_V_PyrdxlP_BS"/>
</dbReference>